<evidence type="ECO:0000313" key="1">
    <source>
        <dbReference type="EMBL" id="MFD1316501.1"/>
    </source>
</evidence>
<dbReference type="PANTHER" id="PTHR43167:SF1">
    <property type="entry name" value="PUTATIVE (AFU_ORTHOLOGUE AFUA_6G01830)-RELATED"/>
    <property type="match status" value="1"/>
</dbReference>
<keyword evidence="2" id="KW-1185">Reference proteome</keyword>
<dbReference type="CDD" id="cd02440">
    <property type="entry name" value="AdoMet_MTases"/>
    <property type="match status" value="1"/>
</dbReference>
<gene>
    <name evidence="1" type="ORF">ACFQ39_12820</name>
</gene>
<dbReference type="SUPFAM" id="SSF53335">
    <property type="entry name" value="S-adenosyl-L-methionine-dependent methyltransferases"/>
    <property type="match status" value="1"/>
</dbReference>
<reference evidence="2" key="1">
    <citation type="journal article" date="2019" name="Int. J. Syst. Evol. Microbiol.">
        <title>The Global Catalogue of Microorganisms (GCM) 10K type strain sequencing project: providing services to taxonomists for standard genome sequencing and annotation.</title>
        <authorList>
            <consortium name="The Broad Institute Genomics Platform"/>
            <consortium name="The Broad Institute Genome Sequencing Center for Infectious Disease"/>
            <person name="Wu L."/>
            <person name="Ma J."/>
        </authorList>
    </citation>
    <scope>NUCLEOTIDE SEQUENCE [LARGE SCALE GENOMIC DNA]</scope>
    <source>
        <strain evidence="2">CCUG 61485</strain>
    </source>
</reference>
<dbReference type="RefSeq" id="WP_377179539.1">
    <property type="nucleotide sequence ID" value="NZ_JBHTMY010000003.1"/>
</dbReference>
<dbReference type="PANTHER" id="PTHR43167">
    <property type="entry name" value="PUTATIVE (AFU_ORTHOLOGUE AFUA_6G01830)-RELATED"/>
    <property type="match status" value="1"/>
</dbReference>
<dbReference type="GO" id="GO:0008168">
    <property type="term" value="F:methyltransferase activity"/>
    <property type="evidence" value="ECO:0007669"/>
    <property type="project" value="UniProtKB-KW"/>
</dbReference>
<accession>A0ABW3Y654</accession>
<dbReference type="Proteomes" id="UP001597201">
    <property type="component" value="Unassembled WGS sequence"/>
</dbReference>
<evidence type="ECO:0000313" key="2">
    <source>
        <dbReference type="Proteomes" id="UP001597201"/>
    </source>
</evidence>
<protein>
    <submittedName>
        <fullName evidence="1">O-methyltransferase</fullName>
        <ecNumber evidence="1">2.1.1.-</ecNumber>
    </submittedName>
</protein>
<proteinExistence type="predicted"/>
<dbReference type="EMBL" id="JBHTMY010000003">
    <property type="protein sequence ID" value="MFD1316501.1"/>
    <property type="molecule type" value="Genomic_DNA"/>
</dbReference>
<dbReference type="EC" id="2.1.1.-" evidence="1"/>
<sequence>MIIQQAYYFIKFLVQSNNAHGIHSPFVYRLYDSGLKPNKNKNKILFKKHLDFRSDLLKNETYIHIQDFGAGSKKLNQDKRQVNQIASTAGLSKKCAKQLIQLIQFLQPQNILEFGTSLGLATSAMALGDKKADIITLEGCPNTAKIARDIFKKYELDNISIKEGDFKETLHSALENKIFDFIYFDGNHKKKPTLEYFDLCLTHKTDQSVFIFDDIHWSKEMNDAWKTIKNHPEVTVTIDTYQWGIVFFRKEQPKQHFILRV</sequence>
<organism evidence="1 2">
    <name type="scientific">Namhaeicola litoreus</name>
    <dbReference type="NCBI Taxonomy" id="1052145"/>
    <lineage>
        <taxon>Bacteria</taxon>
        <taxon>Pseudomonadati</taxon>
        <taxon>Bacteroidota</taxon>
        <taxon>Flavobacteriia</taxon>
        <taxon>Flavobacteriales</taxon>
        <taxon>Flavobacteriaceae</taxon>
        <taxon>Namhaeicola</taxon>
    </lineage>
</organism>
<dbReference type="Gene3D" id="3.40.50.150">
    <property type="entry name" value="Vaccinia Virus protein VP39"/>
    <property type="match status" value="1"/>
</dbReference>
<keyword evidence="1" id="KW-0489">Methyltransferase</keyword>
<comment type="caution">
    <text evidence="1">The sequence shown here is derived from an EMBL/GenBank/DDBJ whole genome shotgun (WGS) entry which is preliminary data.</text>
</comment>
<keyword evidence="1" id="KW-0808">Transferase</keyword>
<dbReference type="Pfam" id="PF13578">
    <property type="entry name" value="Methyltransf_24"/>
    <property type="match status" value="1"/>
</dbReference>
<dbReference type="InterPro" id="IPR029063">
    <property type="entry name" value="SAM-dependent_MTases_sf"/>
</dbReference>
<dbReference type="GO" id="GO:0032259">
    <property type="term" value="P:methylation"/>
    <property type="evidence" value="ECO:0007669"/>
    <property type="project" value="UniProtKB-KW"/>
</dbReference>
<name>A0ABW3Y654_9FLAO</name>